<keyword evidence="5" id="KW-1003">Cell membrane</keyword>
<protein>
    <recommendedName>
        <fullName evidence="5">Probable membrane transporter protein</fullName>
    </recommendedName>
</protein>
<evidence type="ECO:0000256" key="2">
    <source>
        <dbReference type="ARBA" id="ARBA00022692"/>
    </source>
</evidence>
<evidence type="ECO:0000313" key="6">
    <source>
        <dbReference type="EMBL" id="MFD1185733.1"/>
    </source>
</evidence>
<feature type="transmembrane region" description="Helical" evidence="5">
    <location>
        <begin position="172"/>
        <end position="193"/>
    </location>
</feature>
<feature type="transmembrane region" description="Helical" evidence="5">
    <location>
        <begin position="138"/>
        <end position="160"/>
    </location>
</feature>
<comment type="caution">
    <text evidence="6">The sequence shown here is derived from an EMBL/GenBank/DDBJ whole genome shotgun (WGS) entry which is preliminary data.</text>
</comment>
<keyword evidence="2 5" id="KW-0812">Transmembrane</keyword>
<dbReference type="EMBL" id="JBHTLD010000034">
    <property type="protein sequence ID" value="MFD1185733.1"/>
    <property type="molecule type" value="Genomic_DNA"/>
</dbReference>
<dbReference type="InterPro" id="IPR051598">
    <property type="entry name" value="TSUP/Inactive_protease-like"/>
</dbReference>
<dbReference type="Pfam" id="PF01925">
    <property type="entry name" value="TauE"/>
    <property type="match status" value="1"/>
</dbReference>
<keyword evidence="3 5" id="KW-1133">Transmembrane helix</keyword>
<organism evidence="6 7">
    <name type="scientific">Pontibacter rugosus</name>
    <dbReference type="NCBI Taxonomy" id="1745966"/>
    <lineage>
        <taxon>Bacteria</taxon>
        <taxon>Pseudomonadati</taxon>
        <taxon>Bacteroidota</taxon>
        <taxon>Cytophagia</taxon>
        <taxon>Cytophagales</taxon>
        <taxon>Hymenobacteraceae</taxon>
        <taxon>Pontibacter</taxon>
    </lineage>
</organism>
<feature type="transmembrane region" description="Helical" evidence="5">
    <location>
        <begin position="99"/>
        <end position="117"/>
    </location>
</feature>
<proteinExistence type="inferred from homology"/>
<keyword evidence="7" id="KW-1185">Reference proteome</keyword>
<evidence type="ECO:0000256" key="3">
    <source>
        <dbReference type="ARBA" id="ARBA00022989"/>
    </source>
</evidence>
<feature type="transmembrane region" description="Helical" evidence="5">
    <location>
        <begin position="205"/>
        <end position="225"/>
    </location>
</feature>
<evidence type="ECO:0000256" key="4">
    <source>
        <dbReference type="ARBA" id="ARBA00023136"/>
    </source>
</evidence>
<gene>
    <name evidence="6" type="ORF">ACFQ2O_05885</name>
</gene>
<dbReference type="Proteomes" id="UP001597094">
    <property type="component" value="Unassembled WGS sequence"/>
</dbReference>
<feature type="transmembrane region" description="Helical" evidence="5">
    <location>
        <begin position="46"/>
        <end position="64"/>
    </location>
</feature>
<comment type="similarity">
    <text evidence="5">Belongs to the 4-toluene sulfonate uptake permease (TSUP) (TC 2.A.102) family.</text>
</comment>
<name>A0ABW3SM18_9BACT</name>
<evidence type="ECO:0000313" key="7">
    <source>
        <dbReference type="Proteomes" id="UP001597094"/>
    </source>
</evidence>
<reference evidence="7" key="1">
    <citation type="journal article" date="2019" name="Int. J. Syst. Evol. Microbiol.">
        <title>The Global Catalogue of Microorganisms (GCM) 10K type strain sequencing project: providing services to taxonomists for standard genome sequencing and annotation.</title>
        <authorList>
            <consortium name="The Broad Institute Genomics Platform"/>
            <consortium name="The Broad Institute Genome Sequencing Center for Infectious Disease"/>
            <person name="Wu L."/>
            <person name="Ma J."/>
        </authorList>
    </citation>
    <scope>NUCLEOTIDE SEQUENCE [LARGE SCALE GENOMIC DNA]</scope>
    <source>
        <strain evidence="7">JCM 31319</strain>
    </source>
</reference>
<dbReference type="PANTHER" id="PTHR43701">
    <property type="entry name" value="MEMBRANE TRANSPORTER PROTEIN MJ0441-RELATED"/>
    <property type="match status" value="1"/>
</dbReference>
<evidence type="ECO:0000256" key="5">
    <source>
        <dbReference type="RuleBase" id="RU363041"/>
    </source>
</evidence>
<evidence type="ECO:0000256" key="1">
    <source>
        <dbReference type="ARBA" id="ARBA00004141"/>
    </source>
</evidence>
<dbReference type="PANTHER" id="PTHR43701:SF5">
    <property type="entry name" value="MEMBRANE TRANSPORTER PROTEIN-RELATED"/>
    <property type="match status" value="1"/>
</dbReference>
<feature type="transmembrane region" description="Helical" evidence="5">
    <location>
        <begin position="76"/>
        <end position="93"/>
    </location>
</feature>
<dbReference type="InterPro" id="IPR002781">
    <property type="entry name" value="TM_pro_TauE-like"/>
</dbReference>
<keyword evidence="4 5" id="KW-0472">Membrane</keyword>
<feature type="transmembrane region" description="Helical" evidence="5">
    <location>
        <begin position="231"/>
        <end position="252"/>
    </location>
</feature>
<dbReference type="RefSeq" id="WP_377523882.1">
    <property type="nucleotide sequence ID" value="NZ_JBHTLD010000034.1"/>
</dbReference>
<accession>A0ABW3SM18</accession>
<comment type="subcellular location">
    <subcellularLocation>
        <location evidence="5">Cell membrane</location>
        <topology evidence="5">Multi-pass membrane protein</topology>
    </subcellularLocation>
    <subcellularLocation>
        <location evidence="1">Membrane</location>
        <topology evidence="1">Multi-pass membrane protein</topology>
    </subcellularLocation>
</comment>
<sequence>MDPTTLALLLIVLFFFIALLYSSIGFGGGSSYLALLSIFYTNFEFIRTTALVCNIAVVLGSVLLYYKNGLIDWKRFLPFIAISIPAAFIGAQFQLSQQVFFILLGLSLVASAILLLIKTLRSPGAKKKNYPAGSTVALGGGVGLLSGVVGIGGGIFLSPVLNLMRWDEPRKIAALASFFILANSVSGIGGLVASGSLATDLPLQLLLLLAVFAGGQLGIRLSLGIIKPDVIKSLTAVLVLYVGVRLVLLYSLGIKI</sequence>